<dbReference type="Proteomes" id="UP001066276">
    <property type="component" value="Chromosome 6"/>
</dbReference>
<evidence type="ECO:0000313" key="2">
    <source>
        <dbReference type="EMBL" id="KAJ1140360.1"/>
    </source>
</evidence>
<keyword evidence="1" id="KW-0472">Membrane</keyword>
<gene>
    <name evidence="2" type="ORF">NDU88_006715</name>
</gene>
<evidence type="ECO:0000256" key="1">
    <source>
        <dbReference type="SAM" id="Phobius"/>
    </source>
</evidence>
<proteinExistence type="predicted"/>
<feature type="transmembrane region" description="Helical" evidence="1">
    <location>
        <begin position="39"/>
        <end position="59"/>
    </location>
</feature>
<protein>
    <submittedName>
        <fullName evidence="2">Uncharacterized protein</fullName>
    </submittedName>
</protein>
<keyword evidence="3" id="KW-1185">Reference proteome</keyword>
<keyword evidence="1" id="KW-0812">Transmembrane</keyword>
<sequence>MINHVLLLPMLSSGRKRGLLPVGLTYRIHRRSKMSSNRIALFFVKYIIICAAADVQIAVSDALQRGEINHL</sequence>
<keyword evidence="1" id="KW-1133">Transmembrane helix</keyword>
<reference evidence="2" key="1">
    <citation type="journal article" date="2022" name="bioRxiv">
        <title>Sequencing and chromosome-scale assembly of the giantPleurodeles waltlgenome.</title>
        <authorList>
            <person name="Brown T."/>
            <person name="Elewa A."/>
            <person name="Iarovenko S."/>
            <person name="Subramanian E."/>
            <person name="Araus A.J."/>
            <person name="Petzold A."/>
            <person name="Susuki M."/>
            <person name="Suzuki K.-i.T."/>
            <person name="Hayashi T."/>
            <person name="Toyoda A."/>
            <person name="Oliveira C."/>
            <person name="Osipova E."/>
            <person name="Leigh N.D."/>
            <person name="Simon A."/>
            <person name="Yun M.H."/>
        </authorList>
    </citation>
    <scope>NUCLEOTIDE SEQUENCE</scope>
    <source>
        <strain evidence="2">20211129_DDA</strain>
        <tissue evidence="2">Liver</tissue>
    </source>
</reference>
<evidence type="ECO:0000313" key="3">
    <source>
        <dbReference type="Proteomes" id="UP001066276"/>
    </source>
</evidence>
<name>A0AAV7QPT4_PLEWA</name>
<dbReference type="EMBL" id="JANPWB010000010">
    <property type="protein sequence ID" value="KAJ1140360.1"/>
    <property type="molecule type" value="Genomic_DNA"/>
</dbReference>
<accession>A0AAV7QPT4</accession>
<dbReference type="AlphaFoldDB" id="A0AAV7QPT4"/>
<comment type="caution">
    <text evidence="2">The sequence shown here is derived from an EMBL/GenBank/DDBJ whole genome shotgun (WGS) entry which is preliminary data.</text>
</comment>
<organism evidence="2 3">
    <name type="scientific">Pleurodeles waltl</name>
    <name type="common">Iberian ribbed newt</name>
    <dbReference type="NCBI Taxonomy" id="8319"/>
    <lineage>
        <taxon>Eukaryota</taxon>
        <taxon>Metazoa</taxon>
        <taxon>Chordata</taxon>
        <taxon>Craniata</taxon>
        <taxon>Vertebrata</taxon>
        <taxon>Euteleostomi</taxon>
        <taxon>Amphibia</taxon>
        <taxon>Batrachia</taxon>
        <taxon>Caudata</taxon>
        <taxon>Salamandroidea</taxon>
        <taxon>Salamandridae</taxon>
        <taxon>Pleurodelinae</taxon>
        <taxon>Pleurodeles</taxon>
    </lineage>
</organism>